<dbReference type="CDD" id="cd12105">
    <property type="entry name" value="HmuY"/>
    <property type="match status" value="1"/>
</dbReference>
<sequence length="326" mass="37125">MMNGITNKLLVFFILSGFAVASCRKKELPVTPPAIGDVTTTAIELSPSYQKIAYFDLGTNTNAGEAVKTNWDLGFSCAGETPYIILNAAKIMLAAPVTGKTFEQVTSTSNLSFKAEHPTGRMDSLAIRGGSVYVLDRGYDNSGTHMGHFKMEILEHTNLHFKGRFAKMDGSNEQTVTIEKDNNYNFVYMKWNESGAVNIPVIEPLKDTWDLVFTQYSEIFHEPEYMPYSVVGCLTNTYNTTALRVTDKAFEDINLEYAENLVLSNDRDEIGYDWKTFLYDQNIYQIHYEKVYVVKDSEGYFYKLRFIDFYNQIGEKGTPTFEYQRL</sequence>
<dbReference type="Proteomes" id="UP000652681">
    <property type="component" value="Unassembled WGS sequence"/>
</dbReference>
<keyword evidence="2" id="KW-1185">Reference proteome</keyword>
<dbReference type="EMBL" id="JACVEL010000014">
    <property type="protein sequence ID" value="MBC9813755.1"/>
    <property type="molecule type" value="Genomic_DNA"/>
</dbReference>
<gene>
    <name evidence="1" type="ORF">H9Y05_14870</name>
</gene>
<organism evidence="1 2">
    <name type="scientific">Taishania pollutisoli</name>
    <dbReference type="NCBI Taxonomy" id="2766479"/>
    <lineage>
        <taxon>Bacteria</taxon>
        <taxon>Pseudomonadati</taxon>
        <taxon>Bacteroidota</taxon>
        <taxon>Flavobacteriia</taxon>
        <taxon>Flavobacteriales</taxon>
        <taxon>Crocinitomicaceae</taxon>
        <taxon>Taishania</taxon>
    </lineage>
</organism>
<proteinExistence type="predicted"/>
<comment type="caution">
    <text evidence="1">The sequence shown here is derived from an EMBL/GenBank/DDBJ whole genome shotgun (WGS) entry which is preliminary data.</text>
</comment>
<name>A0A8J6PN16_9FLAO</name>
<protein>
    <submittedName>
        <fullName evidence="1">HmuY family protein</fullName>
    </submittedName>
</protein>
<dbReference type="InterPro" id="IPR025921">
    <property type="entry name" value="HmuY"/>
</dbReference>
<evidence type="ECO:0000313" key="1">
    <source>
        <dbReference type="EMBL" id="MBC9813755.1"/>
    </source>
</evidence>
<dbReference type="AlphaFoldDB" id="A0A8J6PN16"/>
<reference evidence="1" key="1">
    <citation type="submission" date="2020-09" db="EMBL/GenBank/DDBJ databases">
        <title>Taishania pollutisoli gen. nov., sp. nov., Isolated from Tetrabromobisphenol A-Contaminated Soil.</title>
        <authorList>
            <person name="Chen Q."/>
        </authorList>
    </citation>
    <scope>NUCLEOTIDE SEQUENCE</scope>
    <source>
        <strain evidence="1">CZZ-1</strain>
    </source>
</reference>
<dbReference type="RefSeq" id="WP_216714739.1">
    <property type="nucleotide sequence ID" value="NZ_JACVEL010000014.1"/>
</dbReference>
<dbReference type="Pfam" id="PF14064">
    <property type="entry name" value="HmuY"/>
    <property type="match status" value="2"/>
</dbReference>
<accession>A0A8J6PN16</accession>
<evidence type="ECO:0000313" key="2">
    <source>
        <dbReference type="Proteomes" id="UP000652681"/>
    </source>
</evidence>